<protein>
    <recommendedName>
        <fullName evidence="5">Kynurenine formamidase</fullName>
        <ecNumber evidence="4">3.5.1.9</ecNumber>
    </recommendedName>
</protein>
<evidence type="ECO:0000256" key="11">
    <source>
        <dbReference type="ARBA" id="ARBA00060547"/>
    </source>
</evidence>
<dbReference type="GO" id="GO:0004061">
    <property type="term" value="F:arylformamidase activity"/>
    <property type="evidence" value="ECO:0007669"/>
    <property type="project" value="UniProtKB-EC"/>
</dbReference>
<evidence type="ECO:0000256" key="1">
    <source>
        <dbReference type="ARBA" id="ARBA00001947"/>
    </source>
</evidence>
<comment type="subunit">
    <text evidence="3">Homodimer.</text>
</comment>
<dbReference type="STRING" id="1300222.I532_10287"/>
<evidence type="ECO:0000313" key="12">
    <source>
        <dbReference type="EMBL" id="EMT53159.1"/>
    </source>
</evidence>
<evidence type="ECO:0000256" key="7">
    <source>
        <dbReference type="ARBA" id="ARBA00022801"/>
    </source>
</evidence>
<dbReference type="OrthoDB" id="9796085at2"/>
<evidence type="ECO:0000256" key="6">
    <source>
        <dbReference type="ARBA" id="ARBA00022723"/>
    </source>
</evidence>
<keyword evidence="8" id="KW-0862">Zinc</keyword>
<evidence type="ECO:0000256" key="2">
    <source>
        <dbReference type="ARBA" id="ARBA00002204"/>
    </source>
</evidence>
<dbReference type="PANTHER" id="PTHR31118:SF32">
    <property type="entry name" value="KYNURENINE FORMAMIDASE"/>
    <property type="match status" value="1"/>
</dbReference>
<proteinExistence type="predicted"/>
<keyword evidence="13" id="KW-1185">Reference proteome</keyword>
<dbReference type="GO" id="GO:0046872">
    <property type="term" value="F:metal ion binding"/>
    <property type="evidence" value="ECO:0007669"/>
    <property type="project" value="UniProtKB-KW"/>
</dbReference>
<reference evidence="12 13" key="1">
    <citation type="submission" date="2013-03" db="EMBL/GenBank/DDBJ databases">
        <title>Assembly of a new bacterial strain Brevibacillus borstelensis AK1.</title>
        <authorList>
            <person name="Rajan I."/>
            <person name="PoliReddy D."/>
            <person name="Sugumar T."/>
            <person name="Rathinam K."/>
            <person name="Alqarawi S."/>
            <person name="Khalil A.B."/>
            <person name="Sivakumar N."/>
        </authorList>
    </citation>
    <scope>NUCLEOTIDE SEQUENCE [LARGE SCALE GENOMIC DNA]</scope>
    <source>
        <strain evidence="12 13">AK1</strain>
    </source>
</reference>
<comment type="catalytic activity">
    <reaction evidence="10">
        <text>N-formyl-L-kynurenine + H2O = L-kynurenine + formate + H(+)</text>
        <dbReference type="Rhea" id="RHEA:13009"/>
        <dbReference type="ChEBI" id="CHEBI:15377"/>
        <dbReference type="ChEBI" id="CHEBI:15378"/>
        <dbReference type="ChEBI" id="CHEBI:15740"/>
        <dbReference type="ChEBI" id="CHEBI:57959"/>
        <dbReference type="ChEBI" id="CHEBI:58629"/>
        <dbReference type="EC" id="3.5.1.9"/>
    </reaction>
</comment>
<dbReference type="RefSeq" id="WP_003388046.1">
    <property type="nucleotide sequence ID" value="NZ_APBN01000003.1"/>
</dbReference>
<comment type="cofactor">
    <cofactor evidence="1">
        <name>Zn(2+)</name>
        <dbReference type="ChEBI" id="CHEBI:29105"/>
    </cofactor>
</comment>
<dbReference type="GO" id="GO:0019441">
    <property type="term" value="P:L-tryptophan catabolic process to kynurenine"/>
    <property type="evidence" value="ECO:0007669"/>
    <property type="project" value="InterPro"/>
</dbReference>
<comment type="function">
    <text evidence="2">Catalyzes the hydrolysis of N-formyl-L-kynurenine to L-kynurenine, the second step in the kynurenine pathway of tryptophan degradation.</text>
</comment>
<dbReference type="PATRIC" id="fig|1300222.3.peg.2127"/>
<dbReference type="SUPFAM" id="SSF102198">
    <property type="entry name" value="Putative cyclase"/>
    <property type="match status" value="1"/>
</dbReference>
<dbReference type="EMBL" id="APBN01000003">
    <property type="protein sequence ID" value="EMT53159.1"/>
    <property type="molecule type" value="Genomic_DNA"/>
</dbReference>
<organism evidence="12 13">
    <name type="scientific">Brevibacillus borstelensis AK1</name>
    <dbReference type="NCBI Taxonomy" id="1300222"/>
    <lineage>
        <taxon>Bacteria</taxon>
        <taxon>Bacillati</taxon>
        <taxon>Bacillota</taxon>
        <taxon>Bacilli</taxon>
        <taxon>Bacillales</taxon>
        <taxon>Paenibacillaceae</taxon>
        <taxon>Brevibacillus</taxon>
    </lineage>
</organism>
<sequence length="211" mass="23366">MRIIDLSQVLESGMPQYPGQPVAEFKQVSQVESDGFQVTDFHAVVHVGTHCDAPAHFIQNGETIEAIPLERFVGEAVIVDVHLDGQREMSPAVLEGADIRPGDIVLFRTGLSKQWGTDAYETDYPYFGEELAKELVERGVRAVGLDFISPDPIETENFPAHHIFLGNKLGIVENLKNLEQIDRERVFFAAAPLKIKGSDGAFTRAFAVLFD</sequence>
<dbReference type="EC" id="3.5.1.9" evidence="4"/>
<evidence type="ECO:0000256" key="3">
    <source>
        <dbReference type="ARBA" id="ARBA00011738"/>
    </source>
</evidence>
<dbReference type="InterPro" id="IPR037175">
    <property type="entry name" value="KFase_sf"/>
</dbReference>
<gene>
    <name evidence="12" type="ORF">I532_10287</name>
</gene>
<dbReference type="FunFam" id="3.50.30.50:FF:000001">
    <property type="entry name" value="Kynurenine formamidase"/>
    <property type="match status" value="1"/>
</dbReference>
<evidence type="ECO:0000256" key="4">
    <source>
        <dbReference type="ARBA" id="ARBA00012930"/>
    </source>
</evidence>
<name>M8DA74_9BACL</name>
<dbReference type="Pfam" id="PF04199">
    <property type="entry name" value="Cyclase"/>
    <property type="match status" value="1"/>
</dbReference>
<dbReference type="AlphaFoldDB" id="M8DA74"/>
<evidence type="ECO:0000313" key="13">
    <source>
        <dbReference type="Proteomes" id="UP000012081"/>
    </source>
</evidence>
<evidence type="ECO:0000256" key="9">
    <source>
        <dbReference type="ARBA" id="ARBA00023079"/>
    </source>
</evidence>
<keyword evidence="6" id="KW-0479">Metal-binding</keyword>
<dbReference type="PANTHER" id="PTHR31118">
    <property type="entry name" value="CYCLASE-LIKE PROTEIN 2"/>
    <property type="match status" value="1"/>
</dbReference>
<accession>M8DA74</accession>
<dbReference type="Proteomes" id="UP000012081">
    <property type="component" value="Unassembled WGS sequence"/>
</dbReference>
<comment type="pathway">
    <text evidence="11">Amino-acid degradation; L-tryptophan degradation via kynurenine pathway; L-kynurenine from L-tryptophan: step 2/2.</text>
</comment>
<keyword evidence="9" id="KW-0823">Tryptophan catabolism</keyword>
<evidence type="ECO:0000256" key="8">
    <source>
        <dbReference type="ARBA" id="ARBA00022833"/>
    </source>
</evidence>
<dbReference type="Gene3D" id="3.50.30.50">
    <property type="entry name" value="Putative cyclase"/>
    <property type="match status" value="1"/>
</dbReference>
<evidence type="ECO:0000256" key="10">
    <source>
        <dbReference type="ARBA" id="ARBA00048496"/>
    </source>
</evidence>
<keyword evidence="7" id="KW-0378">Hydrolase</keyword>
<comment type="caution">
    <text evidence="12">The sequence shown here is derived from an EMBL/GenBank/DDBJ whole genome shotgun (WGS) entry which is preliminary data.</text>
</comment>
<dbReference type="InterPro" id="IPR007325">
    <property type="entry name" value="KFase/CYL"/>
</dbReference>
<evidence type="ECO:0000256" key="5">
    <source>
        <dbReference type="ARBA" id="ARBA00014889"/>
    </source>
</evidence>